<keyword evidence="2" id="KW-1185">Reference proteome</keyword>
<accession>A0A2P6MYA1</accession>
<sequence length="81" mass="9136">MSTVEVVLVAKSSDKIMLETGRFTLTSNGKLPLSQIMQKWKIKNVEWLDGDLDLQPDKDGNSEIAFTNMKLIRIVADPERS</sequence>
<organism evidence="1 2">
    <name type="scientific">Planoprotostelium fungivorum</name>
    <dbReference type="NCBI Taxonomy" id="1890364"/>
    <lineage>
        <taxon>Eukaryota</taxon>
        <taxon>Amoebozoa</taxon>
        <taxon>Evosea</taxon>
        <taxon>Variosea</taxon>
        <taxon>Cavosteliida</taxon>
        <taxon>Cavosteliaceae</taxon>
        <taxon>Planoprotostelium</taxon>
    </lineage>
</organism>
<evidence type="ECO:0000313" key="2">
    <source>
        <dbReference type="Proteomes" id="UP000241769"/>
    </source>
</evidence>
<dbReference type="AlphaFoldDB" id="A0A2P6MYA1"/>
<dbReference type="Proteomes" id="UP000241769">
    <property type="component" value="Unassembled WGS sequence"/>
</dbReference>
<reference evidence="1 2" key="1">
    <citation type="journal article" date="2018" name="Genome Biol. Evol.">
        <title>Multiple Roots of Fruiting Body Formation in Amoebozoa.</title>
        <authorList>
            <person name="Hillmann F."/>
            <person name="Forbes G."/>
            <person name="Novohradska S."/>
            <person name="Ferling I."/>
            <person name="Riege K."/>
            <person name="Groth M."/>
            <person name="Westermann M."/>
            <person name="Marz M."/>
            <person name="Spaller T."/>
            <person name="Winckler T."/>
            <person name="Schaap P."/>
            <person name="Glockner G."/>
        </authorList>
    </citation>
    <scope>NUCLEOTIDE SEQUENCE [LARGE SCALE GENOMIC DNA]</scope>
    <source>
        <strain evidence="1 2">Jena</strain>
    </source>
</reference>
<dbReference type="EMBL" id="MDYQ01000306">
    <property type="protein sequence ID" value="PRP76699.1"/>
    <property type="molecule type" value="Genomic_DNA"/>
</dbReference>
<name>A0A2P6MYA1_9EUKA</name>
<protein>
    <submittedName>
        <fullName evidence="1">Uncharacterized protein</fullName>
    </submittedName>
</protein>
<comment type="caution">
    <text evidence="1">The sequence shown here is derived from an EMBL/GenBank/DDBJ whole genome shotgun (WGS) entry which is preliminary data.</text>
</comment>
<dbReference type="FunCoup" id="A0A2P6MYA1">
    <property type="interactions" value="20"/>
</dbReference>
<dbReference type="InParanoid" id="A0A2P6MYA1"/>
<gene>
    <name evidence="1" type="ORF">PROFUN_14927</name>
</gene>
<evidence type="ECO:0000313" key="1">
    <source>
        <dbReference type="EMBL" id="PRP76699.1"/>
    </source>
</evidence>
<proteinExistence type="predicted"/>